<dbReference type="CDD" id="cd00498">
    <property type="entry name" value="Hsp33"/>
    <property type="match status" value="1"/>
</dbReference>
<dbReference type="SUPFAM" id="SSF64397">
    <property type="entry name" value="Hsp33 domain"/>
    <property type="match status" value="1"/>
</dbReference>
<accession>A0A550JEX7</accession>
<dbReference type="NCBIfam" id="NF001033">
    <property type="entry name" value="PRK00114.1"/>
    <property type="match status" value="1"/>
</dbReference>
<keyword evidence="2 6" id="KW-0862">Zinc</keyword>
<dbReference type="OrthoDB" id="9793753at2"/>
<proteinExistence type="inferred from homology"/>
<gene>
    <name evidence="6" type="primary">hslO</name>
    <name evidence="7" type="ORF">FL622_08070</name>
</gene>
<dbReference type="PIRSF" id="PIRSF005261">
    <property type="entry name" value="Heat_shock_Hsp33"/>
    <property type="match status" value="1"/>
</dbReference>
<name>A0A550JEX7_9BACT</name>
<dbReference type="GO" id="GO:0044183">
    <property type="term" value="F:protein folding chaperone"/>
    <property type="evidence" value="ECO:0007669"/>
    <property type="project" value="TreeGrafter"/>
</dbReference>
<evidence type="ECO:0000256" key="4">
    <source>
        <dbReference type="ARBA" id="ARBA00023186"/>
    </source>
</evidence>
<evidence type="ECO:0000256" key="1">
    <source>
        <dbReference type="ARBA" id="ARBA00022490"/>
    </source>
</evidence>
<comment type="similarity">
    <text evidence="6">Belongs to the HSP33 family.</text>
</comment>
<dbReference type="Gene3D" id="3.55.30.10">
    <property type="entry name" value="Hsp33 domain"/>
    <property type="match status" value="1"/>
</dbReference>
<dbReference type="GO" id="GO:0005737">
    <property type="term" value="C:cytoplasm"/>
    <property type="evidence" value="ECO:0007669"/>
    <property type="project" value="UniProtKB-SubCell"/>
</dbReference>
<dbReference type="InterPro" id="IPR016153">
    <property type="entry name" value="Heat_shock_Hsp33_N"/>
</dbReference>
<keyword evidence="5 6" id="KW-0676">Redox-active center</keyword>
<dbReference type="InterPro" id="IPR016154">
    <property type="entry name" value="Heat_shock_Hsp33_C"/>
</dbReference>
<comment type="subcellular location">
    <subcellularLocation>
        <location evidence="6">Cytoplasm</location>
    </subcellularLocation>
</comment>
<dbReference type="GO" id="GO:0051082">
    <property type="term" value="F:unfolded protein binding"/>
    <property type="evidence" value="ECO:0007669"/>
    <property type="project" value="UniProtKB-UniRule"/>
</dbReference>
<dbReference type="RefSeq" id="WP_092057579.1">
    <property type="nucleotide sequence ID" value="NZ_FOJJ01000037.1"/>
</dbReference>
<evidence type="ECO:0000313" key="8">
    <source>
        <dbReference type="Proteomes" id="UP000317155"/>
    </source>
</evidence>
<dbReference type="HAMAP" id="MF_00117">
    <property type="entry name" value="HslO"/>
    <property type="match status" value="1"/>
</dbReference>
<dbReference type="InterPro" id="IPR000397">
    <property type="entry name" value="Heat_shock_Hsp33"/>
</dbReference>
<dbReference type="SUPFAM" id="SSF118352">
    <property type="entry name" value="HSP33 redox switch-like"/>
    <property type="match status" value="1"/>
</dbReference>
<keyword evidence="3 6" id="KW-1015">Disulfide bond</keyword>
<dbReference type="EMBL" id="VJVV01000005">
    <property type="protein sequence ID" value="TRO81752.1"/>
    <property type="molecule type" value="Genomic_DNA"/>
</dbReference>
<keyword evidence="8" id="KW-1185">Reference proteome</keyword>
<comment type="function">
    <text evidence="6">Redox regulated molecular chaperone. Protects both thermally unfolding and oxidatively damaged proteins from irreversible aggregation. Plays an important role in the bacterial defense system toward oxidative stress.</text>
</comment>
<dbReference type="PANTHER" id="PTHR30111">
    <property type="entry name" value="33 KDA CHAPERONIN"/>
    <property type="match status" value="1"/>
</dbReference>
<comment type="caution">
    <text evidence="7">The sequence shown here is derived from an EMBL/GenBank/DDBJ whole genome shotgun (WGS) entry which is preliminary data.</text>
</comment>
<organism evidence="7 8">
    <name type="scientific">Trichloromonas acetexigens</name>
    <dbReference type="NCBI Taxonomy" id="38815"/>
    <lineage>
        <taxon>Bacteria</taxon>
        <taxon>Pseudomonadati</taxon>
        <taxon>Thermodesulfobacteriota</taxon>
        <taxon>Desulfuromonadia</taxon>
        <taxon>Desulfuromonadales</taxon>
        <taxon>Trichloromonadaceae</taxon>
        <taxon>Trichloromonas</taxon>
    </lineage>
</organism>
<sequence length="291" mass="31511">MTDHLVRILSKDGSLRAVAAATTNLTESIRLRQGTDPTATVALGRLVAGAALMGALLKGDQRLALMIEGSGPLQRLHAETDAFGHVRGSIKNPIADLPPKADRFDVAGAVGKAGFLHVIKDLCLKEPYRGMVQLYSSEIAEDLAYYLTTSEQVPSTVGLGVALDQDFAVAAAGGFLVQAMPDGDPELLPLLEERLRQLPPMTSLLREGKTPLQILEGIFQDIPFTVQLETPLEFRCTCNLAQVTAMLRALPADEVRTMLEEDQGATITCEFCKQQYHFTAEELSALPQLKN</sequence>
<feature type="disulfide bond" description="Redox-active" evidence="6">
    <location>
        <begin position="236"/>
        <end position="238"/>
    </location>
</feature>
<reference evidence="7 8" key="1">
    <citation type="submission" date="2019-07" db="EMBL/GenBank/DDBJ databases">
        <title>Insights of Desulfuromonas acetexigens electromicrobiology.</title>
        <authorList>
            <person name="Katuri K."/>
            <person name="Sapireddy V."/>
            <person name="Shaw D.R."/>
            <person name="Saikaly P."/>
        </authorList>
    </citation>
    <scope>NUCLEOTIDE SEQUENCE [LARGE SCALE GENOMIC DNA]</scope>
    <source>
        <strain evidence="7 8">2873</strain>
    </source>
</reference>
<dbReference type="Pfam" id="PF01430">
    <property type="entry name" value="HSP33"/>
    <property type="match status" value="1"/>
</dbReference>
<dbReference type="AlphaFoldDB" id="A0A550JEX7"/>
<protein>
    <recommendedName>
        <fullName evidence="6">33 kDa chaperonin</fullName>
    </recommendedName>
    <alternativeName>
        <fullName evidence="6">Heat shock protein 33 homolog</fullName>
        <shortName evidence="6">HSP33</shortName>
    </alternativeName>
</protein>
<evidence type="ECO:0000256" key="2">
    <source>
        <dbReference type="ARBA" id="ARBA00022833"/>
    </source>
</evidence>
<dbReference type="Gene3D" id="3.90.1280.10">
    <property type="entry name" value="HSP33 redox switch-like"/>
    <property type="match status" value="1"/>
</dbReference>
<evidence type="ECO:0000256" key="6">
    <source>
        <dbReference type="HAMAP-Rule" id="MF_00117"/>
    </source>
</evidence>
<evidence type="ECO:0000313" key="7">
    <source>
        <dbReference type="EMBL" id="TRO81752.1"/>
    </source>
</evidence>
<feature type="disulfide bond" description="Redox-active" evidence="6">
    <location>
        <begin position="269"/>
        <end position="272"/>
    </location>
</feature>
<dbReference type="Proteomes" id="UP000317155">
    <property type="component" value="Unassembled WGS sequence"/>
</dbReference>
<dbReference type="GO" id="GO:0042026">
    <property type="term" value="P:protein refolding"/>
    <property type="evidence" value="ECO:0007669"/>
    <property type="project" value="TreeGrafter"/>
</dbReference>
<evidence type="ECO:0000256" key="5">
    <source>
        <dbReference type="ARBA" id="ARBA00023284"/>
    </source>
</evidence>
<keyword evidence="4 6" id="KW-0143">Chaperone</keyword>
<keyword evidence="1 6" id="KW-0963">Cytoplasm</keyword>
<dbReference type="PANTHER" id="PTHR30111:SF1">
    <property type="entry name" value="33 KDA CHAPERONIN"/>
    <property type="match status" value="1"/>
</dbReference>
<evidence type="ECO:0000256" key="3">
    <source>
        <dbReference type="ARBA" id="ARBA00023157"/>
    </source>
</evidence>
<comment type="PTM">
    <text evidence="6">Under oxidizing conditions two disulfide bonds are formed involving the reactive cysteines. Under reducing conditions zinc is bound to the reactive cysteines and the protein is inactive.</text>
</comment>